<feature type="transmembrane region" description="Helical" evidence="9">
    <location>
        <begin position="224"/>
        <end position="240"/>
    </location>
</feature>
<evidence type="ECO:0000256" key="2">
    <source>
        <dbReference type="ARBA" id="ARBA00022448"/>
    </source>
</evidence>
<organism evidence="11 12">
    <name type="scientific">Thermoflexibacter ruber</name>
    <dbReference type="NCBI Taxonomy" id="1003"/>
    <lineage>
        <taxon>Bacteria</taxon>
        <taxon>Pseudomonadati</taxon>
        <taxon>Bacteroidota</taxon>
        <taxon>Cytophagia</taxon>
        <taxon>Cytophagales</taxon>
        <taxon>Thermoflexibacteraceae</taxon>
        <taxon>Thermoflexibacter</taxon>
    </lineage>
</organism>
<feature type="transmembrane region" description="Helical" evidence="9">
    <location>
        <begin position="246"/>
        <end position="263"/>
    </location>
</feature>
<keyword evidence="3" id="KW-0050">Antiport</keyword>
<feature type="transmembrane region" description="Helical" evidence="9">
    <location>
        <begin position="119"/>
        <end position="141"/>
    </location>
</feature>
<keyword evidence="8 9" id="KW-0472">Membrane</keyword>
<dbReference type="GO" id="GO:0005886">
    <property type="term" value="C:plasma membrane"/>
    <property type="evidence" value="ECO:0007669"/>
    <property type="project" value="UniProtKB-SubCell"/>
</dbReference>
<evidence type="ECO:0000313" key="12">
    <source>
        <dbReference type="Proteomes" id="UP000199513"/>
    </source>
</evidence>
<evidence type="ECO:0000256" key="3">
    <source>
        <dbReference type="ARBA" id="ARBA00022449"/>
    </source>
</evidence>
<dbReference type="Proteomes" id="UP000199513">
    <property type="component" value="Unassembled WGS sequence"/>
</dbReference>
<accession>A0A1I2IG22</accession>
<reference evidence="11 12" key="1">
    <citation type="submission" date="2016-10" db="EMBL/GenBank/DDBJ databases">
        <authorList>
            <person name="de Groot N.N."/>
        </authorList>
    </citation>
    <scope>NUCLEOTIDE SEQUENCE [LARGE SCALE GENOMIC DNA]</scope>
    <source>
        <strain>GEY</strain>
        <strain evidence="12">DSM 9560</strain>
    </source>
</reference>
<feature type="transmembrane region" description="Helical" evidence="9">
    <location>
        <begin position="335"/>
        <end position="355"/>
    </location>
</feature>
<keyword evidence="2" id="KW-0813">Transport</keyword>
<dbReference type="AlphaFoldDB" id="A0A1I2IG22"/>
<keyword evidence="12" id="KW-1185">Reference proteome</keyword>
<evidence type="ECO:0000256" key="4">
    <source>
        <dbReference type="ARBA" id="ARBA00022475"/>
    </source>
</evidence>
<feature type="domain" description="Cation/H+ exchanger transmembrane" evidence="10">
    <location>
        <begin position="19"/>
        <end position="389"/>
    </location>
</feature>
<evidence type="ECO:0000259" key="10">
    <source>
        <dbReference type="Pfam" id="PF00999"/>
    </source>
</evidence>
<feature type="transmembrane region" description="Helical" evidence="9">
    <location>
        <begin position="6"/>
        <end position="23"/>
    </location>
</feature>
<feature type="transmembrane region" description="Helical" evidence="9">
    <location>
        <begin position="193"/>
        <end position="212"/>
    </location>
</feature>
<dbReference type="InterPro" id="IPR006153">
    <property type="entry name" value="Cation/H_exchanger_TM"/>
</dbReference>
<dbReference type="Gene3D" id="1.20.1530.20">
    <property type="match status" value="1"/>
</dbReference>
<feature type="transmembrane region" description="Helical" evidence="9">
    <location>
        <begin position="30"/>
        <end position="48"/>
    </location>
</feature>
<evidence type="ECO:0000313" key="11">
    <source>
        <dbReference type="EMBL" id="SFF39501.1"/>
    </source>
</evidence>
<proteinExistence type="predicted"/>
<dbReference type="PANTHER" id="PTHR32507:SF7">
    <property type="entry name" value="K(+)_H(+) ANTIPORTER NHAP2"/>
    <property type="match status" value="1"/>
</dbReference>
<dbReference type="RefSeq" id="WP_091548433.1">
    <property type="nucleotide sequence ID" value="NZ_FONY01000030.1"/>
</dbReference>
<dbReference type="Pfam" id="PF00999">
    <property type="entry name" value="Na_H_Exchanger"/>
    <property type="match status" value="1"/>
</dbReference>
<keyword evidence="6 9" id="KW-1133">Transmembrane helix</keyword>
<evidence type="ECO:0000256" key="8">
    <source>
        <dbReference type="ARBA" id="ARBA00023136"/>
    </source>
</evidence>
<dbReference type="GO" id="GO:1902600">
    <property type="term" value="P:proton transmembrane transport"/>
    <property type="evidence" value="ECO:0007669"/>
    <property type="project" value="InterPro"/>
</dbReference>
<feature type="transmembrane region" description="Helical" evidence="9">
    <location>
        <begin position="60"/>
        <end position="80"/>
    </location>
</feature>
<dbReference type="InterPro" id="IPR038770">
    <property type="entry name" value="Na+/solute_symporter_sf"/>
</dbReference>
<name>A0A1I2IG22_9BACT</name>
<evidence type="ECO:0000256" key="1">
    <source>
        <dbReference type="ARBA" id="ARBA00004651"/>
    </source>
</evidence>
<feature type="transmembrane region" description="Helical" evidence="9">
    <location>
        <begin position="92"/>
        <end position="113"/>
    </location>
</feature>
<dbReference type="NCBIfam" id="NF003716">
    <property type="entry name" value="PRK05326.1-3"/>
    <property type="match status" value="1"/>
</dbReference>
<dbReference type="PANTHER" id="PTHR32507">
    <property type="entry name" value="NA(+)/H(+) ANTIPORTER 1"/>
    <property type="match status" value="1"/>
</dbReference>
<keyword evidence="4" id="KW-1003">Cell membrane</keyword>
<evidence type="ECO:0000256" key="6">
    <source>
        <dbReference type="ARBA" id="ARBA00022989"/>
    </source>
</evidence>
<gene>
    <name evidence="11" type="ORF">SAMN04488541_103052</name>
</gene>
<feature type="transmembrane region" description="Helical" evidence="9">
    <location>
        <begin position="275"/>
        <end position="294"/>
    </location>
</feature>
<dbReference type="NCBIfam" id="NF003715">
    <property type="entry name" value="PRK05326.1-2"/>
    <property type="match status" value="1"/>
</dbReference>
<comment type="subcellular location">
    <subcellularLocation>
        <location evidence="1">Cell membrane</location>
        <topology evidence="1">Multi-pass membrane protein</topology>
    </subcellularLocation>
</comment>
<feature type="transmembrane region" description="Helical" evidence="9">
    <location>
        <begin position="300"/>
        <end position="326"/>
    </location>
</feature>
<protein>
    <submittedName>
        <fullName evidence="11">Potassium/proton antiporter, CPA1 family</fullName>
    </submittedName>
</protein>
<keyword evidence="5 9" id="KW-0812">Transmembrane</keyword>
<evidence type="ECO:0000256" key="9">
    <source>
        <dbReference type="SAM" id="Phobius"/>
    </source>
</evidence>
<dbReference type="GO" id="GO:0015297">
    <property type="term" value="F:antiporter activity"/>
    <property type="evidence" value="ECO:0007669"/>
    <property type="project" value="UniProtKB-KW"/>
</dbReference>
<feature type="transmembrane region" description="Helical" evidence="9">
    <location>
        <begin position="367"/>
        <end position="390"/>
    </location>
</feature>
<sequence length="393" mass="43344">MLKFPVEVILFIASVLLFLSIVLSKFTAKMGVPTLLGFLLLGLVFGNGGEYDFRYDYPEFTLRLGQIALSIILFTGGLDTDLEKIKPVLRQGLMLSTIGVLVTALVAGLTIYWLSPLNFMTALLLGAIISSTDAAAVFSILESKGMKLGGKIFPTLELESGTNDPMAYFLTITISSMILEGGEFSLWTFLWKFIYSMGVGMLAGILIGYLMINTLKILKLKVGLNPVLVLTMILFTFSSMELIGGNSLLAVYVAGIVVANYRINASYLANFFEGVSWLMEIVLFLTLGLQTFIFDLPNTIFLGLIVSLILMFVARPVSIFLCLAFFKQTFKEKLYISWVGLRGATPIVFALYPVLYQVPEAKLLFNIAFFVVLTSILFQGSTISVVAKWLKLI</sequence>
<dbReference type="OrthoDB" id="9810759at2"/>
<evidence type="ECO:0000256" key="5">
    <source>
        <dbReference type="ARBA" id="ARBA00022692"/>
    </source>
</evidence>
<feature type="transmembrane region" description="Helical" evidence="9">
    <location>
        <begin position="167"/>
        <end position="187"/>
    </location>
</feature>
<keyword evidence="7" id="KW-0406">Ion transport</keyword>
<dbReference type="EMBL" id="FONY01000030">
    <property type="protein sequence ID" value="SFF39501.1"/>
    <property type="molecule type" value="Genomic_DNA"/>
</dbReference>
<evidence type="ECO:0000256" key="7">
    <source>
        <dbReference type="ARBA" id="ARBA00023065"/>
    </source>
</evidence>